<name>A0A917M3C8_9BACL</name>
<keyword evidence="5" id="KW-1185">Reference proteome</keyword>
<evidence type="ECO:0000259" key="3">
    <source>
        <dbReference type="Pfam" id="PF13828"/>
    </source>
</evidence>
<evidence type="ECO:0000256" key="2">
    <source>
        <dbReference type="SAM" id="Phobius"/>
    </source>
</evidence>
<evidence type="ECO:0000313" key="5">
    <source>
        <dbReference type="Proteomes" id="UP000600247"/>
    </source>
</evidence>
<keyword evidence="2" id="KW-1133">Transmembrane helix</keyword>
<feature type="transmembrane region" description="Helical" evidence="2">
    <location>
        <begin position="36"/>
        <end position="68"/>
    </location>
</feature>
<dbReference type="AlphaFoldDB" id="A0A917M3C8"/>
<accession>A0A917M3C8</accession>
<dbReference type="Proteomes" id="UP000600247">
    <property type="component" value="Unassembled WGS sequence"/>
</dbReference>
<keyword evidence="2" id="KW-0472">Membrane</keyword>
<dbReference type="RefSeq" id="WP_229692236.1">
    <property type="nucleotide sequence ID" value="NZ_BMHY01000006.1"/>
</dbReference>
<feature type="region of interest" description="Disordered" evidence="1">
    <location>
        <begin position="1"/>
        <end position="27"/>
    </location>
</feature>
<dbReference type="Pfam" id="PF13828">
    <property type="entry name" value="DUF4190"/>
    <property type="match status" value="1"/>
</dbReference>
<dbReference type="EMBL" id="BMHY01000006">
    <property type="protein sequence ID" value="GGG75138.1"/>
    <property type="molecule type" value="Genomic_DNA"/>
</dbReference>
<gene>
    <name evidence="4" type="ORF">GCM10010918_34200</name>
</gene>
<organism evidence="4 5">
    <name type="scientific">Paenibacillus radicis</name>
    <name type="common">ex Gao et al. 2016</name>
    <dbReference type="NCBI Taxonomy" id="1737354"/>
    <lineage>
        <taxon>Bacteria</taxon>
        <taxon>Bacillati</taxon>
        <taxon>Bacillota</taxon>
        <taxon>Bacilli</taxon>
        <taxon>Bacillales</taxon>
        <taxon>Paenibacillaceae</taxon>
        <taxon>Paenibacillus</taxon>
    </lineage>
</organism>
<feature type="transmembrane region" description="Helical" evidence="2">
    <location>
        <begin position="80"/>
        <end position="110"/>
    </location>
</feature>
<dbReference type="InterPro" id="IPR025241">
    <property type="entry name" value="DUF4190"/>
</dbReference>
<comment type="caution">
    <text evidence="4">The sequence shown here is derived from an EMBL/GenBank/DDBJ whole genome shotgun (WGS) entry which is preliminary data.</text>
</comment>
<feature type="domain" description="DUF4190" evidence="3">
    <location>
        <begin position="35"/>
        <end position="96"/>
    </location>
</feature>
<keyword evidence="2" id="KW-0812">Transmembrane</keyword>
<feature type="compositionally biased region" description="Pro residues" evidence="1">
    <location>
        <begin position="16"/>
        <end position="27"/>
    </location>
</feature>
<evidence type="ECO:0000313" key="4">
    <source>
        <dbReference type="EMBL" id="GGG75138.1"/>
    </source>
</evidence>
<proteinExistence type="predicted"/>
<reference evidence="4 5" key="1">
    <citation type="journal article" date="2014" name="Int. J. Syst. Evol. Microbiol.">
        <title>Complete genome sequence of Corynebacterium casei LMG S-19264T (=DSM 44701T), isolated from a smear-ripened cheese.</title>
        <authorList>
            <consortium name="US DOE Joint Genome Institute (JGI-PGF)"/>
            <person name="Walter F."/>
            <person name="Albersmeier A."/>
            <person name="Kalinowski J."/>
            <person name="Ruckert C."/>
        </authorList>
    </citation>
    <scope>NUCLEOTIDE SEQUENCE [LARGE SCALE GENOMIC DNA]</scope>
    <source>
        <strain evidence="4 5">CGMCC 1.15286</strain>
    </source>
</reference>
<protein>
    <recommendedName>
        <fullName evidence="3">DUF4190 domain-containing protein</fullName>
    </recommendedName>
</protein>
<evidence type="ECO:0000256" key="1">
    <source>
        <dbReference type="SAM" id="MobiDB-lite"/>
    </source>
</evidence>
<sequence>MSNFDNGPQFQNYNQPPHPNQPWMPTPPARTNGKSIAALVLGICAIIVPYLGFIIGIVGMIISSLALGEIKKKGEQGKGLAIAGLVTSIIGTAMYAFILLILILIFAFAADSYDSSNFSYNVAGN</sequence>